<keyword evidence="3" id="KW-1185">Reference proteome</keyword>
<protein>
    <recommendedName>
        <fullName evidence="1">ApeI dehydratase-like domain-containing protein</fullName>
    </recommendedName>
</protein>
<evidence type="ECO:0000259" key="1">
    <source>
        <dbReference type="Pfam" id="PF22818"/>
    </source>
</evidence>
<dbReference type="SUPFAM" id="SSF54637">
    <property type="entry name" value="Thioesterase/thiol ester dehydrase-isomerase"/>
    <property type="match status" value="1"/>
</dbReference>
<feature type="domain" description="ApeI dehydratase-like" evidence="1">
    <location>
        <begin position="19"/>
        <end position="107"/>
    </location>
</feature>
<dbReference type="InterPro" id="IPR029069">
    <property type="entry name" value="HotDog_dom_sf"/>
</dbReference>
<gene>
    <name evidence="2" type="ORF">AB2Z07_01775</name>
</gene>
<name>A0ABV4JR79_9BACT</name>
<proteinExistence type="predicted"/>
<sequence length="129" mass="14005">MTPIEQSLMNALVGTITCTGESAEACYHLPEDFEGFNGHFPGHPILPAILQFMLGRLVCSALAGESLRVTSISRAKFSHEIQPEVDIFVQAVRKDISAENIHRFSVTLTVGAAQASTFSLFCVAEQEHA</sequence>
<organism evidence="2 3">
    <name type="scientific">Halodesulfovibrio aestuarii</name>
    <dbReference type="NCBI Taxonomy" id="126333"/>
    <lineage>
        <taxon>Bacteria</taxon>
        <taxon>Pseudomonadati</taxon>
        <taxon>Thermodesulfobacteriota</taxon>
        <taxon>Desulfovibrionia</taxon>
        <taxon>Desulfovibrionales</taxon>
        <taxon>Desulfovibrionaceae</taxon>
        <taxon>Halodesulfovibrio</taxon>
    </lineage>
</organism>
<dbReference type="Proteomes" id="UP001568358">
    <property type="component" value="Unassembled WGS sequence"/>
</dbReference>
<dbReference type="EMBL" id="JBFSOO010000001">
    <property type="protein sequence ID" value="MEZ6852270.1"/>
    <property type="molecule type" value="Genomic_DNA"/>
</dbReference>
<evidence type="ECO:0000313" key="3">
    <source>
        <dbReference type="Proteomes" id="UP001568358"/>
    </source>
</evidence>
<dbReference type="Pfam" id="PF22818">
    <property type="entry name" value="ApeI-like"/>
    <property type="match status" value="1"/>
</dbReference>
<comment type="caution">
    <text evidence="2">The sequence shown here is derived from an EMBL/GenBank/DDBJ whole genome shotgun (WGS) entry which is preliminary data.</text>
</comment>
<evidence type="ECO:0000313" key="2">
    <source>
        <dbReference type="EMBL" id="MEZ6852270.1"/>
    </source>
</evidence>
<reference evidence="2 3" key="1">
    <citation type="submission" date="2024-07" db="EMBL/GenBank/DDBJ databases">
        <title>Active virus-host system and metabolic interactions in a Lokiarchaeon culture.</title>
        <authorList>
            <person name="Ponce Toledo R.I."/>
            <person name="Rodrigues Oliveira T."/>
            <person name="Schleper C."/>
        </authorList>
    </citation>
    <scope>NUCLEOTIDE SEQUENCE [LARGE SCALE GENOMIC DNA]</scope>
    <source>
        <strain evidence="2 3">B35</strain>
    </source>
</reference>
<accession>A0ABV4JR79</accession>
<dbReference type="InterPro" id="IPR054545">
    <property type="entry name" value="ApeI-like"/>
</dbReference>
<dbReference type="RefSeq" id="WP_027360944.1">
    <property type="nucleotide sequence ID" value="NZ_CP192217.1"/>
</dbReference>
<dbReference type="Gene3D" id="3.10.129.10">
    <property type="entry name" value="Hotdog Thioesterase"/>
    <property type="match status" value="1"/>
</dbReference>